<evidence type="ECO:0000313" key="2">
    <source>
        <dbReference type="EMBL" id="TWT30853.1"/>
    </source>
</evidence>
<organism evidence="2 3">
    <name type="scientific">Blastopirellula retiformator</name>
    <dbReference type="NCBI Taxonomy" id="2527970"/>
    <lineage>
        <taxon>Bacteria</taxon>
        <taxon>Pseudomonadati</taxon>
        <taxon>Planctomycetota</taxon>
        <taxon>Planctomycetia</taxon>
        <taxon>Pirellulales</taxon>
        <taxon>Pirellulaceae</taxon>
        <taxon>Blastopirellula</taxon>
    </lineage>
</organism>
<keyword evidence="3" id="KW-1185">Reference proteome</keyword>
<gene>
    <name evidence="2" type="primary">gtf1_1</name>
    <name evidence="2" type="ORF">Enr8_43790</name>
</gene>
<dbReference type="SUPFAM" id="SSF53756">
    <property type="entry name" value="UDP-Glycosyltransferase/glycogen phosphorylase"/>
    <property type="match status" value="1"/>
</dbReference>
<comment type="caution">
    <text evidence="2">The sequence shown here is derived from an EMBL/GenBank/DDBJ whole genome shotgun (WGS) entry which is preliminary data.</text>
</comment>
<protein>
    <submittedName>
        <fullName evidence="2">Glycosyltransferase Gtf1</fullName>
    </submittedName>
</protein>
<sequence>MNLIDKIRRKIARAHWLQPLISRTKGRVCFFIPDKSKGWILEAACREIAQRLESPYIFCGDYKGMPLASAYFFCHYHFYKSALQINPWLREKNAIVWFTHPKEEDLGGQETIDVLNTAKVVTMCSKWRRYLVDLGVEEHRISTIVGAADLNFFSPHQRGGGKIGFCTAYYERKNPDRIFEIVRRMPDQEFILMGRNWQDYPRFNELFGLGNLEYRQAKYAQYPDYYAELDVFVSASQLEGGPIPLLESMMSNVVPVASDTGFAPDVIQHGENGFLYPADETDPDVIVDLIRRAKTLTADVRQSVLPYTWDEYACSHEQLFKAA</sequence>
<evidence type="ECO:0000313" key="3">
    <source>
        <dbReference type="Proteomes" id="UP000318878"/>
    </source>
</evidence>
<feature type="domain" description="Glycosyl transferase family 1" evidence="1">
    <location>
        <begin position="162"/>
        <end position="294"/>
    </location>
</feature>
<dbReference type="OrthoDB" id="9765330at2"/>
<accession>A0A5C5UYW1</accession>
<dbReference type="Gene3D" id="3.40.50.2000">
    <property type="entry name" value="Glycogen Phosphorylase B"/>
    <property type="match status" value="1"/>
</dbReference>
<dbReference type="AlphaFoldDB" id="A0A5C5UYW1"/>
<dbReference type="CDD" id="cd03801">
    <property type="entry name" value="GT4_PimA-like"/>
    <property type="match status" value="1"/>
</dbReference>
<name>A0A5C5UYW1_9BACT</name>
<dbReference type="Pfam" id="PF00534">
    <property type="entry name" value="Glycos_transf_1"/>
    <property type="match status" value="1"/>
</dbReference>
<keyword evidence="2" id="KW-0808">Transferase</keyword>
<dbReference type="Proteomes" id="UP000318878">
    <property type="component" value="Unassembled WGS sequence"/>
</dbReference>
<dbReference type="PANTHER" id="PTHR12526">
    <property type="entry name" value="GLYCOSYLTRANSFERASE"/>
    <property type="match status" value="1"/>
</dbReference>
<proteinExistence type="predicted"/>
<dbReference type="EMBL" id="SJPF01000005">
    <property type="protein sequence ID" value="TWT30853.1"/>
    <property type="molecule type" value="Genomic_DNA"/>
</dbReference>
<reference evidence="2 3" key="1">
    <citation type="submission" date="2019-02" db="EMBL/GenBank/DDBJ databases">
        <title>Deep-cultivation of Planctomycetes and their phenomic and genomic characterization uncovers novel biology.</title>
        <authorList>
            <person name="Wiegand S."/>
            <person name="Jogler M."/>
            <person name="Boedeker C."/>
            <person name="Pinto D."/>
            <person name="Vollmers J."/>
            <person name="Rivas-Marin E."/>
            <person name="Kohn T."/>
            <person name="Peeters S.H."/>
            <person name="Heuer A."/>
            <person name="Rast P."/>
            <person name="Oberbeckmann S."/>
            <person name="Bunk B."/>
            <person name="Jeske O."/>
            <person name="Meyerdierks A."/>
            <person name="Storesund J.E."/>
            <person name="Kallscheuer N."/>
            <person name="Luecker S."/>
            <person name="Lage O.M."/>
            <person name="Pohl T."/>
            <person name="Merkel B.J."/>
            <person name="Hornburger P."/>
            <person name="Mueller R.-W."/>
            <person name="Bruemmer F."/>
            <person name="Labrenz M."/>
            <person name="Spormann A.M."/>
            <person name="Op Den Camp H."/>
            <person name="Overmann J."/>
            <person name="Amann R."/>
            <person name="Jetten M.S.M."/>
            <person name="Mascher T."/>
            <person name="Medema M.H."/>
            <person name="Devos D.P."/>
            <person name="Kaster A.-K."/>
            <person name="Ovreas L."/>
            <person name="Rohde M."/>
            <person name="Galperin M.Y."/>
            <person name="Jogler C."/>
        </authorList>
    </citation>
    <scope>NUCLEOTIDE SEQUENCE [LARGE SCALE GENOMIC DNA]</scope>
    <source>
        <strain evidence="2 3">Enr8</strain>
    </source>
</reference>
<dbReference type="GO" id="GO:0016757">
    <property type="term" value="F:glycosyltransferase activity"/>
    <property type="evidence" value="ECO:0007669"/>
    <property type="project" value="InterPro"/>
</dbReference>
<dbReference type="RefSeq" id="WP_146435647.1">
    <property type="nucleotide sequence ID" value="NZ_SJPF01000005.1"/>
</dbReference>
<evidence type="ECO:0000259" key="1">
    <source>
        <dbReference type="Pfam" id="PF00534"/>
    </source>
</evidence>
<dbReference type="InterPro" id="IPR001296">
    <property type="entry name" value="Glyco_trans_1"/>
</dbReference>